<organism evidence="2 3">
    <name type="scientific">Faecalibaculum rodentium</name>
    <dbReference type="NCBI Taxonomy" id="1702221"/>
    <lineage>
        <taxon>Bacteria</taxon>
        <taxon>Bacillati</taxon>
        <taxon>Bacillota</taxon>
        <taxon>Erysipelotrichia</taxon>
        <taxon>Erysipelotrichales</taxon>
        <taxon>Erysipelotrichaceae</taxon>
        <taxon>Faecalibaculum</taxon>
    </lineage>
</organism>
<evidence type="ECO:0000313" key="2">
    <source>
        <dbReference type="EMBL" id="AMK53933.1"/>
    </source>
</evidence>
<reference evidence="2 3" key="1">
    <citation type="journal article" date="2016" name="Gut Pathog.">
        <title>Whole genome sequencing of "Faecalibaculum rodentium" ALO17, isolated from C57BL/6J laboratory mouse feces.</title>
        <authorList>
            <person name="Lim S."/>
            <person name="Chang D.H."/>
            <person name="Ahn S."/>
            <person name="Kim B.C."/>
        </authorList>
    </citation>
    <scope>NUCLEOTIDE SEQUENCE [LARGE SCALE GENOMIC DNA]</scope>
    <source>
        <strain evidence="2 3">Alo17</strain>
    </source>
</reference>
<feature type="compositionally biased region" description="Basic and acidic residues" evidence="1">
    <location>
        <begin position="1"/>
        <end position="17"/>
    </location>
</feature>
<dbReference type="AlphaFoldDB" id="A0A140DTF6"/>
<dbReference type="KEGG" id="fro:AALO17_07990"/>
<dbReference type="EMBL" id="CP011391">
    <property type="protein sequence ID" value="AMK53933.1"/>
    <property type="molecule type" value="Genomic_DNA"/>
</dbReference>
<evidence type="ECO:0000313" key="3">
    <source>
        <dbReference type="Proteomes" id="UP000069771"/>
    </source>
</evidence>
<protein>
    <submittedName>
        <fullName evidence="2">Uncharacterized protein</fullName>
    </submittedName>
</protein>
<proteinExistence type="predicted"/>
<keyword evidence="3" id="KW-1185">Reference proteome</keyword>
<evidence type="ECO:0000256" key="1">
    <source>
        <dbReference type="SAM" id="MobiDB-lite"/>
    </source>
</evidence>
<accession>A0A140DTF6</accession>
<sequence length="41" mass="4338">MADTGDRPDFRPSHSGREGSGIPAGKQIGQFRCGFQVTASD</sequence>
<gene>
    <name evidence="2" type="ORF">AALO17_07990</name>
</gene>
<feature type="region of interest" description="Disordered" evidence="1">
    <location>
        <begin position="1"/>
        <end position="29"/>
    </location>
</feature>
<name>A0A140DTF6_9FIRM</name>
<dbReference type="STRING" id="1702221.AALO17_07990"/>
<dbReference type="Proteomes" id="UP000069771">
    <property type="component" value="Chromosome"/>
</dbReference>